<evidence type="ECO:0000259" key="7">
    <source>
        <dbReference type="PROSITE" id="PS50309"/>
    </source>
</evidence>
<dbReference type="PANTHER" id="PTHR23005">
    <property type="entry name" value="RETINITIS PIGMENTOSA 1 PROTEIN"/>
    <property type="match status" value="1"/>
</dbReference>
<evidence type="ECO:0000256" key="5">
    <source>
        <dbReference type="ARBA" id="ARBA00023273"/>
    </source>
</evidence>
<protein>
    <recommendedName>
        <fullName evidence="7">Doublecortin domain-containing protein</fullName>
    </recommendedName>
</protein>
<evidence type="ECO:0000313" key="8">
    <source>
        <dbReference type="Ensembl" id="ENSSAUP00010064611.1"/>
    </source>
</evidence>
<accession>A0A671YMP1</accession>
<dbReference type="PROSITE" id="PS50309">
    <property type="entry name" value="DC"/>
    <property type="match status" value="2"/>
</dbReference>
<evidence type="ECO:0000256" key="3">
    <source>
        <dbReference type="ARBA" id="ARBA00022490"/>
    </source>
</evidence>
<dbReference type="OMA" id="LPGLIMC"/>
<feature type="compositionally biased region" description="Basic and acidic residues" evidence="6">
    <location>
        <begin position="1"/>
        <end position="12"/>
    </location>
</feature>
<keyword evidence="3" id="KW-0963">Cytoplasm</keyword>
<dbReference type="InterPro" id="IPR036572">
    <property type="entry name" value="Doublecortin_dom_sf"/>
</dbReference>
<dbReference type="GO" id="GO:0035082">
    <property type="term" value="P:axoneme assembly"/>
    <property type="evidence" value="ECO:0007669"/>
    <property type="project" value="TreeGrafter"/>
</dbReference>
<dbReference type="InParanoid" id="A0A671YMP1"/>
<evidence type="ECO:0000313" key="9">
    <source>
        <dbReference type="Proteomes" id="UP000472265"/>
    </source>
</evidence>
<feature type="domain" description="Doublecortin" evidence="7">
    <location>
        <begin position="37"/>
        <end position="119"/>
    </location>
</feature>
<keyword evidence="5" id="KW-0966">Cell projection</keyword>
<dbReference type="Gene3D" id="3.10.20.230">
    <property type="entry name" value="Doublecortin domain"/>
    <property type="match status" value="2"/>
</dbReference>
<feature type="domain" description="Doublecortin" evidence="7">
    <location>
        <begin position="164"/>
        <end position="243"/>
    </location>
</feature>
<dbReference type="FunFam" id="3.10.20.230:FF:000006">
    <property type="entry name" value="Oxygen-regulated protein 1"/>
    <property type="match status" value="1"/>
</dbReference>
<dbReference type="AlphaFoldDB" id="A0A671YMP1"/>
<evidence type="ECO:0000256" key="6">
    <source>
        <dbReference type="SAM" id="MobiDB-lite"/>
    </source>
</evidence>
<organism evidence="8 9">
    <name type="scientific">Sparus aurata</name>
    <name type="common">Gilthead sea bream</name>
    <dbReference type="NCBI Taxonomy" id="8175"/>
    <lineage>
        <taxon>Eukaryota</taxon>
        <taxon>Metazoa</taxon>
        <taxon>Chordata</taxon>
        <taxon>Craniata</taxon>
        <taxon>Vertebrata</taxon>
        <taxon>Euteleostomi</taxon>
        <taxon>Actinopterygii</taxon>
        <taxon>Neopterygii</taxon>
        <taxon>Teleostei</taxon>
        <taxon>Neoteleostei</taxon>
        <taxon>Acanthomorphata</taxon>
        <taxon>Eupercaria</taxon>
        <taxon>Spariformes</taxon>
        <taxon>Sparidae</taxon>
        <taxon>Sparus</taxon>
    </lineage>
</organism>
<name>A0A671YMP1_SPAAU</name>
<reference evidence="8" key="3">
    <citation type="submission" date="2025-09" db="UniProtKB">
        <authorList>
            <consortium name="Ensembl"/>
        </authorList>
    </citation>
    <scope>IDENTIFICATION</scope>
</reference>
<sequence length="269" mass="30556">MMSETGLRRIRPEQSSGSGHSFGTPRHPSIIDPILSKRVCFYKSGDPQFNGLRMVINNRTFKTFDALLDSLSKKVPLPFGVRNITTPRGIHAVYTLDELEDGKSYICSDSRKVKPINLTLARKKLPPWYHARPVSSRRRTVKQARFFPGQNLHKKKPVVVRTPKKLMVFRNGDPTVKHIVVLNKRTTPTFESILEYISELIQFHIVKLHTSDGRRVDGLPGLILCSGIVVASGREPFRPANYNAQKSPAQALLPTNRMRLRRLKALNRD</sequence>
<dbReference type="Pfam" id="PF03607">
    <property type="entry name" value="DCX"/>
    <property type="match status" value="2"/>
</dbReference>
<reference evidence="8" key="2">
    <citation type="submission" date="2025-08" db="UniProtKB">
        <authorList>
            <consortium name="Ensembl"/>
        </authorList>
    </citation>
    <scope>IDENTIFICATION</scope>
</reference>
<evidence type="ECO:0000256" key="1">
    <source>
        <dbReference type="ARBA" id="ARBA00004316"/>
    </source>
</evidence>
<comment type="subcellular location">
    <subcellularLocation>
        <location evidence="1">Cell projection</location>
    </subcellularLocation>
    <subcellularLocation>
        <location evidence="2">Cytoplasm</location>
    </subcellularLocation>
</comment>
<dbReference type="GO" id="GO:0043005">
    <property type="term" value="C:neuron projection"/>
    <property type="evidence" value="ECO:0007669"/>
    <property type="project" value="UniProtKB-ARBA"/>
</dbReference>
<dbReference type="GO" id="GO:0005930">
    <property type="term" value="C:axoneme"/>
    <property type="evidence" value="ECO:0007669"/>
    <property type="project" value="TreeGrafter"/>
</dbReference>
<reference evidence="8" key="1">
    <citation type="submission" date="2021-04" db="EMBL/GenBank/DDBJ databases">
        <authorList>
            <consortium name="Wellcome Sanger Institute Data Sharing"/>
        </authorList>
    </citation>
    <scope>NUCLEOTIDE SEQUENCE [LARGE SCALE GENOMIC DNA]</scope>
</reference>
<dbReference type="PANTHER" id="PTHR23005:SF4">
    <property type="entry name" value="OXYGEN-REGULATED PROTEIN 1"/>
    <property type="match status" value="1"/>
</dbReference>
<dbReference type="GO" id="GO:0035556">
    <property type="term" value="P:intracellular signal transduction"/>
    <property type="evidence" value="ECO:0007669"/>
    <property type="project" value="InterPro"/>
</dbReference>
<proteinExistence type="predicted"/>
<dbReference type="GeneTree" id="ENSGT00940000154242"/>
<dbReference type="SMART" id="SM00537">
    <property type="entry name" value="DCX"/>
    <property type="match status" value="2"/>
</dbReference>
<keyword evidence="9" id="KW-1185">Reference proteome</keyword>
<dbReference type="InterPro" id="IPR003533">
    <property type="entry name" value="Doublecortin_dom"/>
</dbReference>
<evidence type="ECO:0000256" key="4">
    <source>
        <dbReference type="ARBA" id="ARBA00022737"/>
    </source>
</evidence>
<dbReference type="GO" id="GO:0060041">
    <property type="term" value="P:retina development in camera-type eye"/>
    <property type="evidence" value="ECO:0007669"/>
    <property type="project" value="TreeGrafter"/>
</dbReference>
<dbReference type="SUPFAM" id="SSF89837">
    <property type="entry name" value="Doublecortin (DC)"/>
    <property type="match status" value="2"/>
</dbReference>
<keyword evidence="4" id="KW-0677">Repeat</keyword>
<dbReference type="Proteomes" id="UP000472265">
    <property type="component" value="Chromosome 19"/>
</dbReference>
<evidence type="ECO:0000256" key="2">
    <source>
        <dbReference type="ARBA" id="ARBA00004496"/>
    </source>
</evidence>
<dbReference type="GO" id="GO:0042461">
    <property type="term" value="P:photoreceptor cell development"/>
    <property type="evidence" value="ECO:0007669"/>
    <property type="project" value="TreeGrafter"/>
</dbReference>
<feature type="region of interest" description="Disordered" evidence="6">
    <location>
        <begin position="1"/>
        <end position="29"/>
    </location>
</feature>
<dbReference type="Ensembl" id="ENSSAUT00010067683.1">
    <property type="protein sequence ID" value="ENSSAUP00010064611.1"/>
    <property type="gene ID" value="ENSSAUG00010025900.1"/>
</dbReference>